<gene>
    <name evidence="4" type="ORF">GCM10007879_26700</name>
</gene>
<comment type="caution">
    <text evidence="4">The sequence shown here is derived from an EMBL/GenBank/DDBJ whole genome shotgun (WGS) entry which is preliminary data.</text>
</comment>
<dbReference type="Gene3D" id="3.40.50.12780">
    <property type="entry name" value="N-terminal domain of ligase-like"/>
    <property type="match status" value="1"/>
</dbReference>
<dbReference type="PANTHER" id="PTHR43272">
    <property type="entry name" value="LONG-CHAIN-FATTY-ACID--COA LIGASE"/>
    <property type="match status" value="1"/>
</dbReference>
<dbReference type="InterPro" id="IPR042099">
    <property type="entry name" value="ANL_N_sf"/>
</dbReference>
<dbReference type="InterPro" id="IPR020845">
    <property type="entry name" value="AMP-binding_CS"/>
</dbReference>
<evidence type="ECO:0000259" key="3">
    <source>
        <dbReference type="Pfam" id="PF00501"/>
    </source>
</evidence>
<evidence type="ECO:0000256" key="1">
    <source>
        <dbReference type="ARBA" id="ARBA00022741"/>
    </source>
</evidence>
<dbReference type="InterPro" id="IPR000873">
    <property type="entry name" value="AMP-dep_synth/lig_dom"/>
</dbReference>
<organism evidence="4 5">
    <name type="scientific">Maritalea porphyrae</name>
    <dbReference type="NCBI Taxonomy" id="880732"/>
    <lineage>
        <taxon>Bacteria</taxon>
        <taxon>Pseudomonadati</taxon>
        <taxon>Pseudomonadota</taxon>
        <taxon>Alphaproteobacteria</taxon>
        <taxon>Hyphomicrobiales</taxon>
        <taxon>Devosiaceae</taxon>
        <taxon>Maritalea</taxon>
    </lineage>
</organism>
<keyword evidence="2" id="KW-0067">ATP-binding</keyword>
<dbReference type="GO" id="GO:0016874">
    <property type="term" value="F:ligase activity"/>
    <property type="evidence" value="ECO:0007669"/>
    <property type="project" value="UniProtKB-KW"/>
</dbReference>
<dbReference type="Pfam" id="PF00501">
    <property type="entry name" value="AMP-binding"/>
    <property type="match status" value="1"/>
</dbReference>
<dbReference type="Pfam" id="PF23562">
    <property type="entry name" value="AMP-binding_C_3"/>
    <property type="match status" value="1"/>
</dbReference>
<dbReference type="PROSITE" id="PS00455">
    <property type="entry name" value="AMP_BINDING"/>
    <property type="match status" value="1"/>
</dbReference>
<keyword evidence="5" id="KW-1185">Reference proteome</keyword>
<keyword evidence="4" id="KW-0436">Ligase</keyword>
<accession>A0ABQ5UTH9</accession>
<reference evidence="4" key="1">
    <citation type="journal article" date="2014" name="Int. J. Syst. Evol. Microbiol.">
        <title>Complete genome of a new Firmicutes species belonging to the dominant human colonic microbiota ('Ruminococcus bicirculans') reveals two chromosomes and a selective capacity to utilize plant glucans.</title>
        <authorList>
            <consortium name="NISC Comparative Sequencing Program"/>
            <person name="Wegmann U."/>
            <person name="Louis P."/>
            <person name="Goesmann A."/>
            <person name="Henrissat B."/>
            <person name="Duncan S.H."/>
            <person name="Flint H.J."/>
        </authorList>
    </citation>
    <scope>NUCLEOTIDE SEQUENCE</scope>
    <source>
        <strain evidence="4">NBRC 107169</strain>
    </source>
</reference>
<feature type="domain" description="AMP-dependent synthetase/ligase" evidence="3">
    <location>
        <begin position="27"/>
        <end position="441"/>
    </location>
</feature>
<dbReference type="Proteomes" id="UP001161405">
    <property type="component" value="Unassembled WGS sequence"/>
</dbReference>
<evidence type="ECO:0000256" key="2">
    <source>
        <dbReference type="ARBA" id="ARBA00022840"/>
    </source>
</evidence>
<evidence type="ECO:0000313" key="4">
    <source>
        <dbReference type="EMBL" id="GLQ18421.1"/>
    </source>
</evidence>
<name>A0ABQ5UTH9_9HYPH</name>
<reference evidence="4" key="2">
    <citation type="submission" date="2023-01" db="EMBL/GenBank/DDBJ databases">
        <title>Draft genome sequence of Maritalea porphyrae strain NBRC 107169.</title>
        <authorList>
            <person name="Sun Q."/>
            <person name="Mori K."/>
        </authorList>
    </citation>
    <scope>NUCLEOTIDE SEQUENCE</scope>
    <source>
        <strain evidence="4">NBRC 107169</strain>
    </source>
</reference>
<dbReference type="EMBL" id="BSNI01000002">
    <property type="protein sequence ID" value="GLQ18421.1"/>
    <property type="molecule type" value="Genomic_DNA"/>
</dbReference>
<proteinExistence type="predicted"/>
<dbReference type="SUPFAM" id="SSF56801">
    <property type="entry name" value="Acetyl-CoA synthetase-like"/>
    <property type="match status" value="1"/>
</dbReference>
<dbReference type="RefSeq" id="WP_284365340.1">
    <property type="nucleotide sequence ID" value="NZ_BSNI01000002.1"/>
</dbReference>
<dbReference type="PANTHER" id="PTHR43272:SF33">
    <property type="entry name" value="AMP-BINDING DOMAIN-CONTAINING PROTEIN-RELATED"/>
    <property type="match status" value="1"/>
</dbReference>
<evidence type="ECO:0000313" key="5">
    <source>
        <dbReference type="Proteomes" id="UP001161405"/>
    </source>
</evidence>
<keyword evidence="1" id="KW-0547">Nucleotide-binding</keyword>
<protein>
    <submittedName>
        <fullName evidence="4">Long-chain-fatty-acid--CoA ligase</fullName>
    </submittedName>
</protein>
<sequence>MAQTATLTQNYSDGVFKTANTVVHNLAKANPDRVAIRQKRYGIWNEYSWADVDRLTRELAAALIEMGVKRGSKVGILSENRCEWVLAQFAIQAAGATVVGMYPTSPSFEIHHLVDASDTEFLFIEDQEQFDKIVELEGKTPRLKKLMVFDPKGLHDEEFLGLQSFSDLAEIGRSAIEQHAKEIEARITDTKAEDTALMVFTSGSTGAPKAAKISHGNYFAAGKLIDNFFGGHVLQGSNILSYLPLCHIAEQDMTVVNALAANHIMNFGESLRTITLDLRDAAPDLFFGVPRIWEKMQAGLMVHIKTAHPIQTWISEMALRSAERLSHTPRSKWTIWQRAVNQFWDVLVYRHLRSFLGLGRVKIAITAAAPISLDLLTFFRGIGVNICEIWGMTETTGAACMQPDWGESDGRVGFFPEGVEAKLADDGELLVKGGIVFKGYYRNPEATSSTLVDGWLHTGDIAASHPDGSFSIVDRKKDVMITAAGKNLTPSLIENTMKASPYIKECIVIADRRPYPVGLVQIDFETMRVWAEKAGITYTTFRSLAENPAVVRLINDEVHRLNERLARVEQIKKVRLLTKELDHDDGEVTATLKVRRAKINETYAEVIESLYEEQAVSA</sequence>